<dbReference type="Proteomes" id="UP001148018">
    <property type="component" value="Unassembled WGS sequence"/>
</dbReference>
<proteinExistence type="predicted"/>
<dbReference type="SUPFAM" id="SSF50494">
    <property type="entry name" value="Trypsin-like serine proteases"/>
    <property type="match status" value="1"/>
</dbReference>
<keyword evidence="1" id="KW-1015">Disulfide bond</keyword>
<evidence type="ECO:0000313" key="4">
    <source>
        <dbReference type="EMBL" id="KAJ3586955.1"/>
    </source>
</evidence>
<dbReference type="InterPro" id="IPR009003">
    <property type="entry name" value="Peptidase_S1_PA"/>
</dbReference>
<reference evidence="4" key="1">
    <citation type="submission" date="2022-07" db="EMBL/GenBank/DDBJ databases">
        <title>Chromosome-level genome of Muraenolepis orangiensis.</title>
        <authorList>
            <person name="Kim J."/>
        </authorList>
    </citation>
    <scope>NUCLEOTIDE SEQUENCE</scope>
    <source>
        <strain evidence="4">KU_S4_2022</strain>
        <tissue evidence="4">Muscle</tissue>
    </source>
</reference>
<name>A0A9Q0DH89_9TELE</name>
<dbReference type="InterPro" id="IPR043504">
    <property type="entry name" value="Peptidase_S1_PA_chymotrypsin"/>
</dbReference>
<organism evidence="4 5">
    <name type="scientific">Muraenolepis orangiensis</name>
    <name type="common">Patagonian moray cod</name>
    <dbReference type="NCBI Taxonomy" id="630683"/>
    <lineage>
        <taxon>Eukaryota</taxon>
        <taxon>Metazoa</taxon>
        <taxon>Chordata</taxon>
        <taxon>Craniata</taxon>
        <taxon>Vertebrata</taxon>
        <taxon>Euteleostomi</taxon>
        <taxon>Actinopterygii</taxon>
        <taxon>Neopterygii</taxon>
        <taxon>Teleostei</taxon>
        <taxon>Neoteleostei</taxon>
        <taxon>Acanthomorphata</taxon>
        <taxon>Zeiogadaria</taxon>
        <taxon>Gadariae</taxon>
        <taxon>Gadiformes</taxon>
        <taxon>Muraenolepidoidei</taxon>
        <taxon>Muraenolepididae</taxon>
        <taxon>Muraenolepis</taxon>
    </lineage>
</organism>
<comment type="caution">
    <text evidence="4">The sequence shown here is derived from an EMBL/GenBank/DDBJ whole genome shotgun (WGS) entry which is preliminary data.</text>
</comment>
<keyword evidence="5" id="KW-1185">Reference proteome</keyword>
<dbReference type="PANTHER" id="PTHR24252">
    <property type="entry name" value="ACROSIN-RELATED"/>
    <property type="match status" value="1"/>
</dbReference>
<dbReference type="PROSITE" id="PS50240">
    <property type="entry name" value="TRYPSIN_DOM"/>
    <property type="match status" value="1"/>
</dbReference>
<dbReference type="GO" id="GO:0006508">
    <property type="term" value="P:proteolysis"/>
    <property type="evidence" value="ECO:0007669"/>
    <property type="project" value="InterPro"/>
</dbReference>
<gene>
    <name evidence="4" type="ORF">NHX12_013346</name>
</gene>
<dbReference type="GO" id="GO:0004252">
    <property type="term" value="F:serine-type endopeptidase activity"/>
    <property type="evidence" value="ECO:0007669"/>
    <property type="project" value="InterPro"/>
</dbReference>
<evidence type="ECO:0000313" key="5">
    <source>
        <dbReference type="Proteomes" id="UP001148018"/>
    </source>
</evidence>
<dbReference type="EMBL" id="JANIIK010000117">
    <property type="protein sequence ID" value="KAJ3586955.1"/>
    <property type="molecule type" value="Genomic_DNA"/>
</dbReference>
<feature type="domain" description="Peptidase S1" evidence="3">
    <location>
        <begin position="25"/>
        <end position="175"/>
    </location>
</feature>
<accession>A0A9Q0DH89</accession>
<evidence type="ECO:0000259" key="3">
    <source>
        <dbReference type="PROSITE" id="PS50240"/>
    </source>
</evidence>
<dbReference type="AlphaFoldDB" id="A0A9Q0DH89"/>
<protein>
    <recommendedName>
        <fullName evidence="3">Peptidase S1 domain-containing protein</fullName>
    </recommendedName>
</protein>
<dbReference type="Pfam" id="PF00089">
    <property type="entry name" value="Trypsin"/>
    <property type="match status" value="1"/>
</dbReference>
<feature type="region of interest" description="Disordered" evidence="2">
    <location>
        <begin position="49"/>
        <end position="100"/>
    </location>
</feature>
<dbReference type="Gene3D" id="2.40.10.10">
    <property type="entry name" value="Trypsin-like serine proteases"/>
    <property type="match status" value="2"/>
</dbReference>
<dbReference type="OrthoDB" id="6339452at2759"/>
<sequence length="175" mass="18406">MAEIFMTNAVCGKRHLVTTPGGPRIVGGREPPAGAWPWLVSLQIRAKHHCGGGHHPQRSLGAHGSSLLQSLPHGQPQTLQGGGRASTCSRRQESHSRSRAVRALRVHEGFSAASMGRHVALLRLASPWTFDDYVQPVCTTPNGSLGAQPALSLSLSLSLCFVTGWGSTAYNGGGG</sequence>
<dbReference type="InterPro" id="IPR001254">
    <property type="entry name" value="Trypsin_dom"/>
</dbReference>
<dbReference type="PANTHER" id="PTHR24252:SF8">
    <property type="entry name" value="ACROSIN"/>
    <property type="match status" value="1"/>
</dbReference>
<evidence type="ECO:0000256" key="2">
    <source>
        <dbReference type="SAM" id="MobiDB-lite"/>
    </source>
</evidence>
<evidence type="ECO:0000256" key="1">
    <source>
        <dbReference type="ARBA" id="ARBA00023157"/>
    </source>
</evidence>